<sequence>MLLSEYAQKFPASVRSRYEEEVLMCGGKDPLSLSDDETVTDTSAYPKVEECDVKDYLVESYVPTAAKYKSALLCTLFKDCVAPSWEEVSEECDKLASNIRVEREGECIMRKSGLLHINRRPLTKPGAEDMLS</sequence>
<name>A0AC60PHY6_IXOPE</name>
<accession>A0AC60PHY6</accession>
<dbReference type="Proteomes" id="UP000805193">
    <property type="component" value="Unassembled WGS sequence"/>
</dbReference>
<keyword evidence="2" id="KW-1185">Reference proteome</keyword>
<comment type="caution">
    <text evidence="1">The sequence shown here is derived from an EMBL/GenBank/DDBJ whole genome shotgun (WGS) entry which is preliminary data.</text>
</comment>
<organism evidence="1 2">
    <name type="scientific">Ixodes persulcatus</name>
    <name type="common">Taiga tick</name>
    <dbReference type="NCBI Taxonomy" id="34615"/>
    <lineage>
        <taxon>Eukaryota</taxon>
        <taxon>Metazoa</taxon>
        <taxon>Ecdysozoa</taxon>
        <taxon>Arthropoda</taxon>
        <taxon>Chelicerata</taxon>
        <taxon>Arachnida</taxon>
        <taxon>Acari</taxon>
        <taxon>Parasitiformes</taxon>
        <taxon>Ixodida</taxon>
        <taxon>Ixodoidea</taxon>
        <taxon>Ixodidae</taxon>
        <taxon>Ixodinae</taxon>
        <taxon>Ixodes</taxon>
    </lineage>
</organism>
<gene>
    <name evidence="1" type="ORF">HPB47_003990</name>
</gene>
<proteinExistence type="predicted"/>
<evidence type="ECO:0000313" key="2">
    <source>
        <dbReference type="Proteomes" id="UP000805193"/>
    </source>
</evidence>
<evidence type="ECO:0000313" key="1">
    <source>
        <dbReference type="EMBL" id="KAG0419598.1"/>
    </source>
</evidence>
<protein>
    <submittedName>
        <fullName evidence="1">Uncharacterized protein</fullName>
    </submittedName>
</protein>
<reference evidence="1 2" key="1">
    <citation type="journal article" date="2020" name="Cell">
        <title>Large-Scale Comparative Analyses of Tick Genomes Elucidate Their Genetic Diversity and Vector Capacities.</title>
        <authorList>
            <consortium name="Tick Genome and Microbiome Consortium (TIGMIC)"/>
            <person name="Jia N."/>
            <person name="Wang J."/>
            <person name="Shi W."/>
            <person name="Du L."/>
            <person name="Sun Y."/>
            <person name="Zhan W."/>
            <person name="Jiang J.F."/>
            <person name="Wang Q."/>
            <person name="Zhang B."/>
            <person name="Ji P."/>
            <person name="Bell-Sakyi L."/>
            <person name="Cui X.M."/>
            <person name="Yuan T.T."/>
            <person name="Jiang B.G."/>
            <person name="Yang W.F."/>
            <person name="Lam T.T."/>
            <person name="Chang Q.C."/>
            <person name="Ding S.J."/>
            <person name="Wang X.J."/>
            <person name="Zhu J.G."/>
            <person name="Ruan X.D."/>
            <person name="Zhao L."/>
            <person name="Wei J.T."/>
            <person name="Ye R.Z."/>
            <person name="Que T.C."/>
            <person name="Du C.H."/>
            <person name="Zhou Y.H."/>
            <person name="Cheng J.X."/>
            <person name="Dai P.F."/>
            <person name="Guo W.B."/>
            <person name="Han X.H."/>
            <person name="Huang E.J."/>
            <person name="Li L.F."/>
            <person name="Wei W."/>
            <person name="Gao Y.C."/>
            <person name="Liu J.Z."/>
            <person name="Shao H.Z."/>
            <person name="Wang X."/>
            <person name="Wang C.C."/>
            <person name="Yang T.C."/>
            <person name="Huo Q.B."/>
            <person name="Li W."/>
            <person name="Chen H.Y."/>
            <person name="Chen S.E."/>
            <person name="Zhou L.G."/>
            <person name="Ni X.B."/>
            <person name="Tian J.H."/>
            <person name="Sheng Y."/>
            <person name="Liu T."/>
            <person name="Pan Y.S."/>
            <person name="Xia L.Y."/>
            <person name="Li J."/>
            <person name="Zhao F."/>
            <person name="Cao W.C."/>
        </authorList>
    </citation>
    <scope>NUCLEOTIDE SEQUENCE [LARGE SCALE GENOMIC DNA]</scope>
    <source>
        <strain evidence="1">Iper-2018</strain>
    </source>
</reference>
<dbReference type="EMBL" id="JABSTQ010010603">
    <property type="protein sequence ID" value="KAG0419598.1"/>
    <property type="molecule type" value="Genomic_DNA"/>
</dbReference>